<gene>
    <name evidence="8" type="ORF">CR105_11685</name>
</gene>
<dbReference type="InterPro" id="IPR036097">
    <property type="entry name" value="HisK_dim/P_sf"/>
</dbReference>
<dbReference type="PANTHER" id="PTHR45436:SF16">
    <property type="entry name" value="HISTIDINE KINASE"/>
    <property type="match status" value="1"/>
</dbReference>
<dbReference type="GO" id="GO:0005886">
    <property type="term" value="C:plasma membrane"/>
    <property type="evidence" value="ECO:0007669"/>
    <property type="project" value="TreeGrafter"/>
</dbReference>
<organism evidence="8 9">
    <name type="scientific">Massilia eurypsychrophila</name>
    <dbReference type="NCBI Taxonomy" id="1485217"/>
    <lineage>
        <taxon>Bacteria</taxon>
        <taxon>Pseudomonadati</taxon>
        <taxon>Pseudomonadota</taxon>
        <taxon>Betaproteobacteria</taxon>
        <taxon>Burkholderiales</taxon>
        <taxon>Oxalobacteraceae</taxon>
        <taxon>Telluria group</taxon>
        <taxon>Massilia</taxon>
    </lineage>
</organism>
<reference evidence="8 9" key="1">
    <citation type="submission" date="2017-10" db="EMBL/GenBank/DDBJ databases">
        <title>Massilia psychrophilum sp. nov., a novel purple-pigmented bacterium isolated from Tianshan glacier, Xinjiang Municipality, China.</title>
        <authorList>
            <person name="Wang H."/>
        </authorList>
    </citation>
    <scope>NUCLEOTIDE SEQUENCE [LARGE SCALE GENOMIC DNA]</scope>
    <source>
        <strain evidence="8 9">JCM 30074</strain>
    </source>
</reference>
<dbReference type="InterPro" id="IPR003661">
    <property type="entry name" value="HisK_dim/P_dom"/>
</dbReference>
<evidence type="ECO:0000313" key="8">
    <source>
        <dbReference type="EMBL" id="PIL45116.1"/>
    </source>
</evidence>
<dbReference type="OrthoDB" id="9121563at2"/>
<protein>
    <recommendedName>
        <fullName evidence="2">histidine kinase</fullName>
        <ecNumber evidence="2">2.7.13.3</ecNumber>
    </recommendedName>
</protein>
<dbReference type="EMBL" id="PDOC01000005">
    <property type="protein sequence ID" value="PIL45116.1"/>
    <property type="molecule type" value="Genomic_DNA"/>
</dbReference>
<keyword evidence="6" id="KW-0472">Membrane</keyword>
<comment type="catalytic activity">
    <reaction evidence="1">
        <text>ATP + protein L-histidine = ADP + protein N-phospho-L-histidine.</text>
        <dbReference type="EC" id="2.7.13.3"/>
    </reaction>
</comment>
<name>A0A2G8TGE9_9BURK</name>
<evidence type="ECO:0000256" key="1">
    <source>
        <dbReference type="ARBA" id="ARBA00000085"/>
    </source>
</evidence>
<dbReference type="EC" id="2.7.13.3" evidence="2"/>
<keyword evidence="6" id="KW-1133">Transmembrane helix</keyword>
<feature type="domain" description="Signal transduction histidine kinase dimerisation/phosphoacceptor" evidence="7">
    <location>
        <begin position="212"/>
        <end position="271"/>
    </location>
</feature>
<evidence type="ECO:0000313" key="9">
    <source>
        <dbReference type="Proteomes" id="UP000230390"/>
    </source>
</evidence>
<evidence type="ECO:0000256" key="6">
    <source>
        <dbReference type="SAM" id="Phobius"/>
    </source>
</evidence>
<feature type="transmembrane region" description="Helical" evidence="6">
    <location>
        <begin position="9"/>
        <end position="34"/>
    </location>
</feature>
<keyword evidence="3" id="KW-0597">Phosphoprotein</keyword>
<evidence type="ECO:0000256" key="3">
    <source>
        <dbReference type="ARBA" id="ARBA00022553"/>
    </source>
</evidence>
<dbReference type="RefSeq" id="WP_099788621.1">
    <property type="nucleotide sequence ID" value="NZ_JBHLYV010000032.1"/>
</dbReference>
<evidence type="ECO:0000256" key="5">
    <source>
        <dbReference type="ARBA" id="ARBA00022777"/>
    </source>
</evidence>
<keyword evidence="6" id="KW-0812">Transmembrane</keyword>
<keyword evidence="9" id="KW-1185">Reference proteome</keyword>
<proteinExistence type="predicted"/>
<evidence type="ECO:0000256" key="4">
    <source>
        <dbReference type="ARBA" id="ARBA00022679"/>
    </source>
</evidence>
<dbReference type="Proteomes" id="UP000230390">
    <property type="component" value="Unassembled WGS sequence"/>
</dbReference>
<keyword evidence="4" id="KW-0808">Transferase</keyword>
<evidence type="ECO:0000259" key="7">
    <source>
        <dbReference type="SMART" id="SM00388"/>
    </source>
</evidence>
<dbReference type="PANTHER" id="PTHR45436">
    <property type="entry name" value="SENSOR HISTIDINE KINASE YKOH"/>
    <property type="match status" value="1"/>
</dbReference>
<dbReference type="GO" id="GO:0000155">
    <property type="term" value="F:phosphorelay sensor kinase activity"/>
    <property type="evidence" value="ECO:0007669"/>
    <property type="project" value="InterPro"/>
</dbReference>
<dbReference type="AlphaFoldDB" id="A0A2G8TGE9"/>
<evidence type="ECO:0000256" key="2">
    <source>
        <dbReference type="ARBA" id="ARBA00012438"/>
    </source>
</evidence>
<comment type="caution">
    <text evidence="8">The sequence shown here is derived from an EMBL/GenBank/DDBJ whole genome shotgun (WGS) entry which is preliminary data.</text>
</comment>
<dbReference type="SMART" id="SM00388">
    <property type="entry name" value="HisKA"/>
    <property type="match status" value="1"/>
</dbReference>
<dbReference type="InterPro" id="IPR050428">
    <property type="entry name" value="TCS_sensor_his_kinase"/>
</dbReference>
<dbReference type="CDD" id="cd00082">
    <property type="entry name" value="HisKA"/>
    <property type="match status" value="1"/>
</dbReference>
<feature type="transmembrane region" description="Helical" evidence="6">
    <location>
        <begin position="135"/>
        <end position="158"/>
    </location>
</feature>
<dbReference type="Gene3D" id="1.10.287.130">
    <property type="match status" value="1"/>
</dbReference>
<dbReference type="SUPFAM" id="SSF47384">
    <property type="entry name" value="Homodimeric domain of signal transducing histidine kinase"/>
    <property type="match status" value="1"/>
</dbReference>
<keyword evidence="5" id="KW-0418">Kinase</keyword>
<sequence length="396" mass="43032">MFKTIRQGLFAALAGFTVLICVCYTALAVVIAYVTEDMVLDRLLEREAVAAATYFRQHGKVGPVANDLIRVYRSFDALPDAVRQSATPTARRAEVFTRTGQHYHLRALDVAGGVRLYMLADAAPLLVVSQLVADVGGVLIAVALALLGLALLLAYLLARRLVLPLQVLAHEARGVKLDSAIDFSAHGRPDEIGFLAQRLAGSFGQLQDALRREHAFTRDVSHELRTPLTVMNNTLALAGSRPLDVAQLQAGLDEVRATIEVLFALARAEHIPAEALDLRMCIEHSMLKLLQGGRWDDRQLAIELPDRLAVQGNPQLTALLINNCLSNALFHGGAGSQLRVVFADGCLSIFNTVTEELRIQGFAHGQNLLVRVAGAMGWQVSFHPGDAVYRVDIVPC</sequence>
<accession>A0A2G8TGE9</accession>